<dbReference type="InterPro" id="IPR018356">
    <property type="entry name" value="Tscrpt_reg_HTH_DeoR_CS"/>
</dbReference>
<accession>A0A921ITC9</accession>
<dbReference type="PANTHER" id="PTHR30363">
    <property type="entry name" value="HTH-TYPE TRANSCRIPTIONAL REGULATOR SRLR-RELATED"/>
    <property type="match status" value="1"/>
</dbReference>
<keyword evidence="5" id="KW-0804">Transcription</keyword>
<dbReference type="InterPro" id="IPR014036">
    <property type="entry name" value="DeoR-like_C"/>
</dbReference>
<gene>
    <name evidence="9" type="ORF">K8V70_05175</name>
</gene>
<evidence type="ECO:0000259" key="8">
    <source>
        <dbReference type="PROSITE" id="PS51000"/>
    </source>
</evidence>
<dbReference type="PROSITE" id="PS00894">
    <property type="entry name" value="HTH_DEOR_1"/>
    <property type="match status" value="1"/>
</dbReference>
<dbReference type="Gene3D" id="3.40.50.1360">
    <property type="match status" value="1"/>
</dbReference>
<dbReference type="SMART" id="SM01134">
    <property type="entry name" value="DeoRC"/>
    <property type="match status" value="1"/>
</dbReference>
<dbReference type="InterPro" id="IPR050313">
    <property type="entry name" value="Carb_Metab_HTH_regulators"/>
</dbReference>
<reference evidence="9" key="1">
    <citation type="journal article" date="2021" name="PeerJ">
        <title>Extensive microbial diversity within the chicken gut microbiome revealed by metagenomics and culture.</title>
        <authorList>
            <person name="Gilroy R."/>
            <person name="Ravi A."/>
            <person name="Getino M."/>
            <person name="Pursley I."/>
            <person name="Horton D.L."/>
            <person name="Alikhan N.F."/>
            <person name="Baker D."/>
            <person name="Gharbi K."/>
            <person name="Hall N."/>
            <person name="Watson M."/>
            <person name="Adriaenssens E.M."/>
            <person name="Foster-Nyarko E."/>
            <person name="Jarju S."/>
            <person name="Secka A."/>
            <person name="Antonio M."/>
            <person name="Oren A."/>
            <person name="Chaudhuri R.R."/>
            <person name="La Ragione R."/>
            <person name="Hildebrand F."/>
            <person name="Pallen M.J."/>
        </authorList>
    </citation>
    <scope>NUCLEOTIDE SEQUENCE</scope>
    <source>
        <strain evidence="9">ChiHjej13B12-9602</strain>
    </source>
</reference>
<evidence type="ECO:0000313" key="9">
    <source>
        <dbReference type="EMBL" id="HJG37236.1"/>
    </source>
</evidence>
<dbReference type="InterPro" id="IPR036388">
    <property type="entry name" value="WH-like_DNA-bd_sf"/>
</dbReference>
<sequence length="254" mass="28009">MIKAERQENIRALVGSHGSASVHSIAVELGVSEMTIRRDLAEMSDRGELERVHGGALRANSSRPSMPGREYTHAEKRTRNAEEKRSIAERAVRLIEEGQTVFLGTGTTVEQMVPLLPAFRMRIVTNSFSVFTMIEDNPAYELCLIGGTYRPRTSAFIGPLANEAISRLGIDAAFIGANGISDGSAFTSNAEEGCFQQLAFDHADRRYLLADSSKVGKRDFFRFYHLIDVDALVTGGRLEEGDLRVLEEHCTVLS</sequence>
<dbReference type="InterPro" id="IPR036390">
    <property type="entry name" value="WH_DNA-bd_sf"/>
</dbReference>
<evidence type="ECO:0000256" key="1">
    <source>
        <dbReference type="ARBA" id="ARBA00021390"/>
    </source>
</evidence>
<dbReference type="RefSeq" id="WP_273189891.1">
    <property type="nucleotide sequence ID" value="NZ_DYUZ01000022.1"/>
</dbReference>
<reference evidence="9" key="2">
    <citation type="submission" date="2021-09" db="EMBL/GenBank/DDBJ databases">
        <authorList>
            <person name="Gilroy R."/>
        </authorList>
    </citation>
    <scope>NUCLEOTIDE SEQUENCE</scope>
    <source>
        <strain evidence="9">ChiHjej13B12-9602</strain>
    </source>
</reference>
<feature type="region of interest" description="Disordered" evidence="7">
    <location>
        <begin position="58"/>
        <end position="83"/>
    </location>
</feature>
<dbReference type="PROSITE" id="PS51000">
    <property type="entry name" value="HTH_DEOR_2"/>
    <property type="match status" value="1"/>
</dbReference>
<dbReference type="Gene3D" id="1.10.10.10">
    <property type="entry name" value="Winged helix-like DNA-binding domain superfamily/Winged helix DNA-binding domain"/>
    <property type="match status" value="1"/>
</dbReference>
<dbReference type="GO" id="GO:0003700">
    <property type="term" value="F:DNA-binding transcription factor activity"/>
    <property type="evidence" value="ECO:0007669"/>
    <property type="project" value="InterPro"/>
</dbReference>
<dbReference type="PANTHER" id="PTHR30363:SF4">
    <property type="entry name" value="GLYCEROL-3-PHOSPHATE REGULON REPRESSOR"/>
    <property type="match status" value="1"/>
</dbReference>
<keyword evidence="2" id="KW-0678">Repressor</keyword>
<comment type="caution">
    <text evidence="9">The sequence shown here is derived from an EMBL/GenBank/DDBJ whole genome shotgun (WGS) entry which is preliminary data.</text>
</comment>
<dbReference type="InterPro" id="IPR001034">
    <property type="entry name" value="DeoR_HTH"/>
</dbReference>
<dbReference type="Pfam" id="PF00455">
    <property type="entry name" value="DeoRC"/>
    <property type="match status" value="1"/>
</dbReference>
<dbReference type="SUPFAM" id="SSF100950">
    <property type="entry name" value="NagB/RpiA/CoA transferase-like"/>
    <property type="match status" value="1"/>
</dbReference>
<dbReference type="Proteomes" id="UP000753256">
    <property type="component" value="Unassembled WGS sequence"/>
</dbReference>
<keyword evidence="3" id="KW-0805">Transcription regulation</keyword>
<evidence type="ECO:0000256" key="7">
    <source>
        <dbReference type="SAM" id="MobiDB-lite"/>
    </source>
</evidence>
<evidence type="ECO:0000256" key="2">
    <source>
        <dbReference type="ARBA" id="ARBA00022491"/>
    </source>
</evidence>
<comment type="function">
    <text evidence="6">Repressor of the lactose catabolism operon. Galactose-6-phosphate is the inducer.</text>
</comment>
<keyword evidence="4 9" id="KW-0238">DNA-binding</keyword>
<organism evidence="9 10">
    <name type="scientific">Enorma phocaeensis</name>
    <dbReference type="NCBI Taxonomy" id="1871019"/>
    <lineage>
        <taxon>Bacteria</taxon>
        <taxon>Bacillati</taxon>
        <taxon>Actinomycetota</taxon>
        <taxon>Coriobacteriia</taxon>
        <taxon>Coriobacteriales</taxon>
        <taxon>Coriobacteriaceae</taxon>
        <taxon>Enorma</taxon>
    </lineage>
</organism>
<dbReference type="SMART" id="SM00420">
    <property type="entry name" value="HTH_DEOR"/>
    <property type="match status" value="1"/>
</dbReference>
<evidence type="ECO:0000313" key="10">
    <source>
        <dbReference type="Proteomes" id="UP000753256"/>
    </source>
</evidence>
<evidence type="ECO:0000256" key="4">
    <source>
        <dbReference type="ARBA" id="ARBA00023125"/>
    </source>
</evidence>
<dbReference type="EMBL" id="DYUZ01000022">
    <property type="protein sequence ID" value="HJG37236.1"/>
    <property type="molecule type" value="Genomic_DNA"/>
</dbReference>
<evidence type="ECO:0000256" key="3">
    <source>
        <dbReference type="ARBA" id="ARBA00023015"/>
    </source>
</evidence>
<protein>
    <recommendedName>
        <fullName evidence="1">Lactose phosphotransferase system repressor</fullName>
    </recommendedName>
</protein>
<dbReference type="PRINTS" id="PR00037">
    <property type="entry name" value="HTHLACR"/>
</dbReference>
<dbReference type="Pfam" id="PF08220">
    <property type="entry name" value="HTH_DeoR"/>
    <property type="match status" value="1"/>
</dbReference>
<dbReference type="SUPFAM" id="SSF46785">
    <property type="entry name" value="Winged helix' DNA-binding domain"/>
    <property type="match status" value="1"/>
</dbReference>
<dbReference type="AlphaFoldDB" id="A0A921ITC9"/>
<feature type="compositionally biased region" description="Basic and acidic residues" evidence="7">
    <location>
        <begin position="70"/>
        <end position="83"/>
    </location>
</feature>
<feature type="domain" description="HTH deoR-type" evidence="8">
    <location>
        <begin position="3"/>
        <end position="58"/>
    </location>
</feature>
<dbReference type="GO" id="GO:0003677">
    <property type="term" value="F:DNA binding"/>
    <property type="evidence" value="ECO:0007669"/>
    <property type="project" value="UniProtKB-KW"/>
</dbReference>
<evidence type="ECO:0000256" key="5">
    <source>
        <dbReference type="ARBA" id="ARBA00023163"/>
    </source>
</evidence>
<dbReference type="InterPro" id="IPR037171">
    <property type="entry name" value="NagB/RpiA_transferase-like"/>
</dbReference>
<proteinExistence type="predicted"/>
<name>A0A921ITC9_9ACTN</name>
<evidence type="ECO:0000256" key="6">
    <source>
        <dbReference type="ARBA" id="ARBA00024937"/>
    </source>
</evidence>